<comment type="caution">
    <text evidence="1">The sequence shown here is derived from an EMBL/GenBank/DDBJ whole genome shotgun (WGS) entry which is preliminary data.</text>
</comment>
<reference evidence="1 2" key="1">
    <citation type="journal article" date="2014" name="Genome Announc.">
        <title>Genome Sequence of Afipia felis Strain 76713, Isolated in Hospital Water Using an Amoeba Co-Culture Procedure.</title>
        <authorList>
            <person name="Benamar S."/>
            <person name="La Scola B."/>
            <person name="Croce O."/>
        </authorList>
    </citation>
    <scope>NUCLEOTIDE SEQUENCE [LARGE SCALE GENOMIC DNA]</scope>
    <source>
        <strain evidence="1 2">76713</strain>
    </source>
</reference>
<gene>
    <name evidence="1" type="ORF">BN961_00459</name>
</gene>
<dbReference type="Proteomes" id="UP000035762">
    <property type="component" value="Unassembled WGS sequence"/>
</dbReference>
<evidence type="ECO:0000313" key="1">
    <source>
        <dbReference type="EMBL" id="CEG07078.1"/>
    </source>
</evidence>
<name>A0A090N6L8_AFIFE</name>
<proteinExistence type="predicted"/>
<protein>
    <submittedName>
        <fullName evidence="1">Uncharacterized protein</fullName>
    </submittedName>
</protein>
<dbReference type="AlphaFoldDB" id="A0A090N6L8"/>
<keyword evidence="2" id="KW-1185">Reference proteome</keyword>
<organism evidence="1 2">
    <name type="scientific">Afipia felis</name>
    <name type="common">Cat scratch disease bacillus</name>
    <dbReference type="NCBI Taxonomy" id="1035"/>
    <lineage>
        <taxon>Bacteria</taxon>
        <taxon>Pseudomonadati</taxon>
        <taxon>Pseudomonadota</taxon>
        <taxon>Alphaproteobacteria</taxon>
        <taxon>Hyphomicrobiales</taxon>
        <taxon>Nitrobacteraceae</taxon>
        <taxon>Afipia</taxon>
    </lineage>
</organism>
<accession>A0A090N6L8</accession>
<evidence type="ECO:0000313" key="2">
    <source>
        <dbReference type="Proteomes" id="UP000035762"/>
    </source>
</evidence>
<sequence length="95" mass="9825">MLPVASAAFIFSSASPNLAILLALVLAAFSADIFNDCNSELTCAKALSIARLRSATAACALSSLPKCSFENQVVPTLLITPTSAATPIIRAIEEN</sequence>
<dbReference type="EMBL" id="CCAZ020000001">
    <property type="protein sequence ID" value="CEG07078.1"/>
    <property type="molecule type" value="Genomic_DNA"/>
</dbReference>